<proteinExistence type="predicted"/>
<gene>
    <name evidence="1" type="ORF">LC087_03340</name>
</gene>
<dbReference type="Proteomes" id="UP001197974">
    <property type="component" value="Chromosome"/>
</dbReference>
<protein>
    <submittedName>
        <fullName evidence="1">Uncharacterized protein</fullName>
    </submittedName>
</protein>
<evidence type="ECO:0000313" key="2">
    <source>
        <dbReference type="Proteomes" id="UP001197974"/>
    </source>
</evidence>
<name>A0ABY9JV24_9BACI</name>
<evidence type="ECO:0000313" key="1">
    <source>
        <dbReference type="EMBL" id="WLR43242.1"/>
    </source>
</evidence>
<reference evidence="1 2" key="1">
    <citation type="submission" date="2023-06" db="EMBL/GenBank/DDBJ databases">
        <title>Five Gram-positive bacteria isolated from mangrove sediments in Shenzhen, Guangdong, China.</title>
        <authorList>
            <person name="Yu S."/>
            <person name="Zheng W."/>
            <person name="Huang Y."/>
        </authorList>
    </citation>
    <scope>NUCLEOTIDE SEQUENCE [LARGE SCALE GENOMIC DNA]</scope>
    <source>
        <strain evidence="1 2">SaN35-3</strain>
    </source>
</reference>
<dbReference type="EMBL" id="CP129013">
    <property type="protein sequence ID" value="WLR43242.1"/>
    <property type="molecule type" value="Genomic_DNA"/>
</dbReference>
<sequence length="83" mass="8966">MQNQLPDGNVGKFNTIQLITATVPKEARFARLTIEKEGLTFSPSVVVDNVSMSRITTELTPLPNSYVGNTDSDTATILALVVD</sequence>
<organism evidence="1 2">
    <name type="scientific">Bacillus carboniphilus</name>
    <dbReference type="NCBI Taxonomy" id="86663"/>
    <lineage>
        <taxon>Bacteria</taxon>
        <taxon>Bacillati</taxon>
        <taxon>Bacillota</taxon>
        <taxon>Bacilli</taxon>
        <taxon>Bacillales</taxon>
        <taxon>Bacillaceae</taxon>
        <taxon>Bacillus</taxon>
    </lineage>
</organism>
<accession>A0ABY9JV24</accession>
<dbReference type="RefSeq" id="WP_226539766.1">
    <property type="nucleotide sequence ID" value="NZ_CP129013.1"/>
</dbReference>
<keyword evidence="2" id="KW-1185">Reference proteome</keyword>